<keyword evidence="3" id="KW-0433">Leucine-rich repeat</keyword>
<keyword evidence="10" id="KW-0325">Glycoprotein</keyword>
<dbReference type="Pfam" id="PF13855">
    <property type="entry name" value="LRR_8"/>
    <property type="match status" value="3"/>
</dbReference>
<evidence type="ECO:0000256" key="11">
    <source>
        <dbReference type="SAM" id="SignalP"/>
    </source>
</evidence>
<dbReference type="SUPFAM" id="SSF52200">
    <property type="entry name" value="Toll/Interleukin receptor TIR domain"/>
    <property type="match status" value="1"/>
</dbReference>
<dbReference type="VEuPathDB" id="VectorBase:ISCW006898"/>
<evidence type="ECO:0000256" key="10">
    <source>
        <dbReference type="ARBA" id="ARBA00023180"/>
    </source>
</evidence>
<dbReference type="AlphaFoldDB" id="A0A4D5RPR9"/>
<dbReference type="VEuPathDB" id="VectorBase:ISCI007724"/>
<dbReference type="EMBL" id="GHJT01004853">
    <property type="protein sequence ID" value="MOY38824.1"/>
    <property type="molecule type" value="Transcribed_RNA"/>
</dbReference>
<dbReference type="SMART" id="SM00255">
    <property type="entry name" value="TIR"/>
    <property type="match status" value="1"/>
</dbReference>
<dbReference type="Pfam" id="PF13676">
    <property type="entry name" value="TIR_2"/>
    <property type="match status" value="1"/>
</dbReference>
<dbReference type="SMART" id="SM00369">
    <property type="entry name" value="LRR_TYP"/>
    <property type="match status" value="11"/>
</dbReference>
<dbReference type="Gene3D" id="3.80.10.10">
    <property type="entry name" value="Ribonuclease Inhibitor"/>
    <property type="match status" value="5"/>
</dbReference>
<keyword evidence="9" id="KW-0675">Receptor</keyword>
<dbReference type="InterPro" id="IPR001611">
    <property type="entry name" value="Leu-rich_rpt"/>
</dbReference>
<keyword evidence="6" id="KW-0677">Repeat</keyword>
<dbReference type="SMART" id="SM00365">
    <property type="entry name" value="LRR_SD22"/>
    <property type="match status" value="6"/>
</dbReference>
<dbReference type="VEuPathDB" id="VectorBase:ISCW007724"/>
<evidence type="ECO:0000313" key="13">
    <source>
        <dbReference type="EMBL" id="MOY38824.1"/>
    </source>
</evidence>
<dbReference type="VEuPathDB" id="VectorBase:ISCI006898"/>
<dbReference type="InterPro" id="IPR000157">
    <property type="entry name" value="TIR_dom"/>
</dbReference>
<keyword evidence="5 11" id="KW-0732">Signal</keyword>
<evidence type="ECO:0000256" key="5">
    <source>
        <dbReference type="ARBA" id="ARBA00022729"/>
    </source>
</evidence>
<dbReference type="VEuPathDB" id="VectorBase:ISCI007727"/>
<sequence length="963" mass="110264">MSCSGTRALCIVLSVVSLSCICESKNWRRVNTTCPRLEQCDCRILQAGATVLCQRVKSDVDLSGELAKLQGTMIRRLTFSNVQVDTLPSSWFRNITVVVLMINYSPVRLIEDQAFFGVKRLKIIEFVKTRFATVPRALSALQQLRDLRIQENFVTTIGNELQSLRTLVTLSFSENQINFIKESAFATLKNLRKLRLQNNRLEYLPPLLFKDLTKLEVVDLHDNRIKTVHDAFQGLPFLKEIYLYGNAITDIDKLAKGDLKSLKILTADNNFMNSILDFGPINIKIETLRLRNCGISYIHPFAFRALEKLTYLDVANNKISHINGSAFHRASGLLYFSGGTNNIISLAGTFSRTRKLLSLNVSYNVIDDVTDAFTQLVVLRKLMLRNNRIKYIRDGTFRNNGNLKYLDLAENRIEWLGKRAFSGLVNLDLLSISDNFLLHLNGSVSHMPQLRILNFSHNAIQTLYGNDFYNDPELTFIYAYGNNLSTIEGAFQTSPKLRSLHIQKNNLKTLPRTSFPASLQRLRILVFDGNPITCDCRMSWLLRMAQHGVQQGSPVCEGPPPLRGRLFHNMTKEDLTRWPTDCFESCACYCYEDDSPEQNIYVNCSNAHLMRIPKYFPKGTRIADFSGNQLERLDDTLVKKAPSIESLILRNNTLSIVEPAVVPDSVRHLNLRNNKLTRLPLDLVEKLNLTSILLAGNPWHCKCEDYAFRQWAEANSYMVQDADEIMCSLQSHTPEAMKPFMKLGQKELCPSATSALLLYGAHVLVFLACALTASTAYLKYKREIKVWLYARGLCSRLQCIKEDDLDDDKLFDVFLSFSSKDSNWAYNELIPKIESHGFSICTYDRNFKGGYLVQDIIHEAVTSSRRILLLLTENFVESEWCRWEFRVAHHRALEDNTNRLIVVLVDEVTSDAVDEELRRYMQVTNFLRWGESHFWDKLLYSLPKKDSQRRLIPSSQEYASSHL</sequence>
<feature type="domain" description="TIR" evidence="12">
    <location>
        <begin position="809"/>
        <end position="942"/>
    </location>
</feature>
<dbReference type="SMART" id="SM00364">
    <property type="entry name" value="LRR_BAC"/>
    <property type="match status" value="4"/>
</dbReference>
<dbReference type="PROSITE" id="PS51257">
    <property type="entry name" value="PROKAR_LIPOPROTEIN"/>
    <property type="match status" value="1"/>
</dbReference>
<evidence type="ECO:0000259" key="12">
    <source>
        <dbReference type="PROSITE" id="PS50104"/>
    </source>
</evidence>
<dbReference type="VEuPathDB" id="VectorBase:ISCP_010224"/>
<organism evidence="13">
    <name type="scientific">Ixodes scapularis</name>
    <name type="common">Black-legged tick</name>
    <name type="synonym">Deer tick</name>
    <dbReference type="NCBI Taxonomy" id="6945"/>
    <lineage>
        <taxon>Eukaryota</taxon>
        <taxon>Metazoa</taxon>
        <taxon>Ecdysozoa</taxon>
        <taxon>Arthropoda</taxon>
        <taxon>Chelicerata</taxon>
        <taxon>Arachnida</taxon>
        <taxon>Acari</taxon>
        <taxon>Parasitiformes</taxon>
        <taxon>Ixodida</taxon>
        <taxon>Ixodoidea</taxon>
        <taxon>Ixodidae</taxon>
        <taxon>Ixodinae</taxon>
        <taxon>Ixodes</taxon>
    </lineage>
</organism>
<dbReference type="PANTHER" id="PTHR24365">
    <property type="entry name" value="TOLL-LIKE RECEPTOR"/>
    <property type="match status" value="1"/>
</dbReference>
<dbReference type="OrthoDB" id="6420355at2759"/>
<dbReference type="InterPro" id="IPR026906">
    <property type="entry name" value="LRR_5"/>
</dbReference>
<dbReference type="InterPro" id="IPR000483">
    <property type="entry name" value="Cys-rich_flank_reg_C"/>
</dbReference>
<feature type="chain" id="PRO_5020020760" evidence="11">
    <location>
        <begin position="25"/>
        <end position="963"/>
    </location>
</feature>
<proteinExistence type="inferred from homology"/>
<keyword evidence="4" id="KW-0812">Transmembrane</keyword>
<keyword evidence="8" id="KW-0472">Membrane</keyword>
<evidence type="ECO:0000256" key="7">
    <source>
        <dbReference type="ARBA" id="ARBA00022989"/>
    </source>
</evidence>
<dbReference type="Gene3D" id="3.40.50.10140">
    <property type="entry name" value="Toll/interleukin-1 receptor homology (TIR) domain"/>
    <property type="match status" value="1"/>
</dbReference>
<evidence type="ECO:0000256" key="2">
    <source>
        <dbReference type="ARBA" id="ARBA00009634"/>
    </source>
</evidence>
<dbReference type="GO" id="GO:0016020">
    <property type="term" value="C:membrane"/>
    <property type="evidence" value="ECO:0007669"/>
    <property type="project" value="UniProtKB-SubCell"/>
</dbReference>
<comment type="similarity">
    <text evidence="2">Belongs to the Toll-like receptor family.</text>
</comment>
<evidence type="ECO:0000256" key="1">
    <source>
        <dbReference type="ARBA" id="ARBA00004479"/>
    </source>
</evidence>
<dbReference type="InterPro" id="IPR035897">
    <property type="entry name" value="Toll_tir_struct_dom_sf"/>
</dbReference>
<protein>
    <submittedName>
        <fullName evidence="13">Putative membrane glycoprotein lig-1</fullName>
    </submittedName>
</protein>
<dbReference type="PROSITE" id="PS50104">
    <property type="entry name" value="TIR"/>
    <property type="match status" value="1"/>
</dbReference>
<reference evidence="13" key="1">
    <citation type="submission" date="2019-04" db="EMBL/GenBank/DDBJ databases">
        <title>An insight into the mialome of Ixodes scapularis.</title>
        <authorList>
            <person name="Ribeiro J.M."/>
            <person name="Mather T.N."/>
            <person name="Karim S."/>
        </authorList>
    </citation>
    <scope>NUCLEOTIDE SEQUENCE</scope>
</reference>
<feature type="signal peptide" evidence="11">
    <location>
        <begin position="1"/>
        <end position="24"/>
    </location>
</feature>
<dbReference type="PRINTS" id="PR01537">
    <property type="entry name" value="INTRLKN1R1F"/>
</dbReference>
<keyword evidence="7" id="KW-1133">Transmembrane helix</keyword>
<comment type="subcellular location">
    <subcellularLocation>
        <location evidence="1">Membrane</location>
        <topology evidence="1">Single-pass type I membrane protein</topology>
    </subcellularLocation>
</comment>
<dbReference type="VEuPathDB" id="VectorBase:ISCW007727"/>
<evidence type="ECO:0000256" key="8">
    <source>
        <dbReference type="ARBA" id="ARBA00023136"/>
    </source>
</evidence>
<evidence type="ECO:0000256" key="3">
    <source>
        <dbReference type="ARBA" id="ARBA00022614"/>
    </source>
</evidence>
<evidence type="ECO:0000256" key="4">
    <source>
        <dbReference type="ARBA" id="ARBA00022692"/>
    </source>
</evidence>
<dbReference type="GO" id="GO:0007165">
    <property type="term" value="P:signal transduction"/>
    <property type="evidence" value="ECO:0007669"/>
    <property type="project" value="InterPro"/>
</dbReference>
<dbReference type="SMART" id="SM00082">
    <property type="entry name" value="LRRCT"/>
    <property type="match status" value="2"/>
</dbReference>
<evidence type="ECO:0000256" key="6">
    <source>
        <dbReference type="ARBA" id="ARBA00022737"/>
    </source>
</evidence>
<accession>A0A4D5RPR9</accession>
<dbReference type="PANTHER" id="PTHR24365:SF541">
    <property type="entry name" value="PROTEIN TOLL-RELATED"/>
    <property type="match status" value="1"/>
</dbReference>
<dbReference type="PROSITE" id="PS51450">
    <property type="entry name" value="LRR"/>
    <property type="match status" value="2"/>
</dbReference>
<evidence type="ECO:0000256" key="9">
    <source>
        <dbReference type="ARBA" id="ARBA00023170"/>
    </source>
</evidence>
<name>A0A4D5RPR9_IXOSC</name>
<dbReference type="SUPFAM" id="SSF52058">
    <property type="entry name" value="L domain-like"/>
    <property type="match status" value="3"/>
</dbReference>
<dbReference type="InterPro" id="IPR003591">
    <property type="entry name" value="Leu-rich_rpt_typical-subtyp"/>
</dbReference>
<dbReference type="InterPro" id="IPR032675">
    <property type="entry name" value="LRR_dom_sf"/>
</dbReference>
<dbReference type="Pfam" id="PF13306">
    <property type="entry name" value="LRR_5"/>
    <property type="match status" value="1"/>
</dbReference>